<gene>
    <name evidence="3" type="ORF">CPELLU_LOCUS17050</name>
</gene>
<dbReference type="AlphaFoldDB" id="A0A9N9JQY0"/>
<evidence type="ECO:0000313" key="3">
    <source>
        <dbReference type="EMBL" id="CAG8791676.1"/>
    </source>
</evidence>
<organism evidence="3 4">
    <name type="scientific">Cetraspora pellucida</name>
    <dbReference type="NCBI Taxonomy" id="1433469"/>
    <lineage>
        <taxon>Eukaryota</taxon>
        <taxon>Fungi</taxon>
        <taxon>Fungi incertae sedis</taxon>
        <taxon>Mucoromycota</taxon>
        <taxon>Glomeromycotina</taxon>
        <taxon>Glomeromycetes</taxon>
        <taxon>Diversisporales</taxon>
        <taxon>Gigasporaceae</taxon>
        <taxon>Cetraspora</taxon>
    </lineage>
</organism>
<dbReference type="Gene3D" id="2.40.70.10">
    <property type="entry name" value="Acid Proteases"/>
    <property type="match status" value="1"/>
</dbReference>
<accession>A0A9N9JQY0</accession>
<feature type="coiled-coil region" evidence="1">
    <location>
        <begin position="277"/>
        <end position="311"/>
    </location>
</feature>
<reference evidence="3" key="1">
    <citation type="submission" date="2021-06" db="EMBL/GenBank/DDBJ databases">
        <authorList>
            <person name="Kallberg Y."/>
            <person name="Tangrot J."/>
            <person name="Rosling A."/>
        </authorList>
    </citation>
    <scope>NUCLEOTIDE SEQUENCE</scope>
    <source>
        <strain evidence="3">FL966</strain>
    </source>
</reference>
<keyword evidence="4" id="KW-1185">Reference proteome</keyword>
<evidence type="ECO:0000313" key="4">
    <source>
        <dbReference type="Proteomes" id="UP000789759"/>
    </source>
</evidence>
<feature type="compositionally biased region" description="Polar residues" evidence="2">
    <location>
        <begin position="412"/>
        <end position="421"/>
    </location>
</feature>
<evidence type="ECO:0000256" key="2">
    <source>
        <dbReference type="SAM" id="MobiDB-lite"/>
    </source>
</evidence>
<feature type="compositionally biased region" description="Acidic residues" evidence="2">
    <location>
        <begin position="422"/>
        <end position="433"/>
    </location>
</feature>
<name>A0A9N9JQY0_9GLOM</name>
<keyword evidence="1" id="KW-0175">Coiled coil</keyword>
<dbReference type="EMBL" id="CAJVQA010027381">
    <property type="protein sequence ID" value="CAG8791676.1"/>
    <property type="molecule type" value="Genomic_DNA"/>
</dbReference>
<dbReference type="OrthoDB" id="2432658at2759"/>
<sequence length="642" mass="73667">MQERDQAWQQLQQCQADLASHIKWKNREHNSQQIILNLQQQNLLLQNNPLNMTEARRLPTLKYVSTFLNLIPQYFGQMPPNDYCDMIIQAWAPAIPNMTALEDANAGDFDDAVKVEIMKVPAQNNFVNLVVNINSPDTIRAWLNEKYQRETIGTKNSAIQRLSQERFQSYDTPDMYEARIRPLILGVANNDAYVLGTLKTHLSGDHEFYSWMRNENIVGINEFFTILKNMWLERSSLNKGQNFDQAQPKKKLLAKQNDSIISQPVFLSYDEMQKSFQAMMEKQKIEFKAEIEKQKAEIEKLKAEFETKMTQQSKKSCPPVPPKDYEQMQEFYEDISREEALEWLDKAFPPPIPTKPERLHSSNQNARIDRIESKVNKIGQMASQFGKMMLNNKKPIAKSNSTYRYFPSLIPSQSQYASPNSDDNEDEEGGYNEEENKWHAPSHQPEIYDKLLPKLSPAMCKMCQSHIVQEKESKSDEWFSSLQYLHCNINDLLITNSFLDSASEFGGVNDATINALGWKADKPSDFAIKGNSKHISESLGWYTDVPISVKDKDSKTVTVSGNFARIDNGEPEPMLCIGMTWIRKVHGILDPNKNQFRIKVHGKSYIIPTFSRAPVAKDPPKDIETLEVLDSDSSSEEVKKNA</sequence>
<dbReference type="InterPro" id="IPR021109">
    <property type="entry name" value="Peptidase_aspartic_dom_sf"/>
</dbReference>
<feature type="region of interest" description="Disordered" evidence="2">
    <location>
        <begin position="412"/>
        <end position="443"/>
    </location>
</feature>
<dbReference type="Proteomes" id="UP000789759">
    <property type="component" value="Unassembled WGS sequence"/>
</dbReference>
<comment type="caution">
    <text evidence="3">The sequence shown here is derived from an EMBL/GenBank/DDBJ whole genome shotgun (WGS) entry which is preliminary data.</text>
</comment>
<proteinExistence type="predicted"/>
<evidence type="ECO:0000256" key="1">
    <source>
        <dbReference type="SAM" id="Coils"/>
    </source>
</evidence>
<protein>
    <submittedName>
        <fullName evidence="3">10762_t:CDS:1</fullName>
    </submittedName>
</protein>